<accession>A0ABT6ZYQ7</accession>
<evidence type="ECO:0000256" key="1">
    <source>
        <dbReference type="SAM" id="MobiDB-lite"/>
    </source>
</evidence>
<feature type="region of interest" description="Disordered" evidence="1">
    <location>
        <begin position="1"/>
        <end position="29"/>
    </location>
</feature>
<organism evidence="2 3">
    <name type="scientific">Streptomyces iconiensis</name>
    <dbReference type="NCBI Taxonomy" id="1384038"/>
    <lineage>
        <taxon>Bacteria</taxon>
        <taxon>Bacillati</taxon>
        <taxon>Actinomycetota</taxon>
        <taxon>Actinomycetes</taxon>
        <taxon>Kitasatosporales</taxon>
        <taxon>Streptomycetaceae</taxon>
        <taxon>Streptomyces</taxon>
    </lineage>
</organism>
<keyword evidence="3" id="KW-1185">Reference proteome</keyword>
<dbReference type="Proteomes" id="UP001214441">
    <property type="component" value="Unassembled WGS sequence"/>
</dbReference>
<protein>
    <submittedName>
        <fullName evidence="2">Uncharacterized protein</fullName>
    </submittedName>
</protein>
<reference evidence="2 3" key="1">
    <citation type="submission" date="2023-05" db="EMBL/GenBank/DDBJ databases">
        <title>Streptantibioticus silvisoli sp. nov., acidotolerant actinomycetes 1 from pine litter.</title>
        <authorList>
            <person name="Swiecimska M."/>
            <person name="Golinska P."/>
            <person name="Sangal V."/>
            <person name="Wachnowicz B."/>
            <person name="Goodfellow M."/>
        </authorList>
    </citation>
    <scope>NUCLEOTIDE SEQUENCE [LARGE SCALE GENOMIC DNA]</scope>
    <source>
        <strain evidence="2 3">DSM 42109</strain>
    </source>
</reference>
<evidence type="ECO:0000313" key="3">
    <source>
        <dbReference type="Proteomes" id="UP001214441"/>
    </source>
</evidence>
<name>A0ABT6ZYQ7_9ACTN</name>
<comment type="caution">
    <text evidence="2">The sequence shown here is derived from an EMBL/GenBank/DDBJ whole genome shotgun (WGS) entry which is preliminary data.</text>
</comment>
<dbReference type="EMBL" id="JANCPR020000019">
    <property type="protein sequence ID" value="MDJ1134190.1"/>
    <property type="molecule type" value="Genomic_DNA"/>
</dbReference>
<dbReference type="RefSeq" id="WP_274045924.1">
    <property type="nucleotide sequence ID" value="NZ_JANCPR020000019.1"/>
</dbReference>
<gene>
    <name evidence="2" type="ORF">NMN56_019930</name>
</gene>
<evidence type="ECO:0000313" key="2">
    <source>
        <dbReference type="EMBL" id="MDJ1134190.1"/>
    </source>
</evidence>
<sequence length="190" mass="20487">MSQTSSGGPGPWREEPEEPPTEGRRRRAPVAGAARGVIGGYNSTPGPEQVLFGMSASFAVTIATSRTLNYVRERRRALPRTRSLVRWVLELRSSGATRVHHFLPGMAIGFAVGVTALLAHSGRLERLLSLPMGAGFALTTDELRLLAGRNDPYWGRGQRFAHAQGAVASLIASGIGADIVRRGRQQPQDH</sequence>
<proteinExistence type="predicted"/>